<sequence length="34" mass="3885">MAGYKLLNENGNHYDLNGTNKFQLNVQLMRAVMS</sequence>
<evidence type="ECO:0000313" key="1">
    <source>
        <dbReference type="EMBL" id="PRC95281.1"/>
    </source>
</evidence>
<dbReference type="Proteomes" id="UP000237839">
    <property type="component" value="Unassembled WGS sequence"/>
</dbReference>
<organism evidence="1 2">
    <name type="scientific">Solimicrobium silvestre</name>
    <dbReference type="NCBI Taxonomy" id="2099400"/>
    <lineage>
        <taxon>Bacteria</taxon>
        <taxon>Pseudomonadati</taxon>
        <taxon>Pseudomonadota</taxon>
        <taxon>Betaproteobacteria</taxon>
        <taxon>Burkholderiales</taxon>
        <taxon>Oxalobacteraceae</taxon>
        <taxon>Solimicrobium</taxon>
    </lineage>
</organism>
<protein>
    <submittedName>
        <fullName evidence="1">Uncharacterized protein</fullName>
    </submittedName>
</protein>
<dbReference type="EMBL" id="PUGF01000001">
    <property type="protein sequence ID" value="PRC95281.1"/>
    <property type="molecule type" value="Genomic_DNA"/>
</dbReference>
<name>A0A2S9H5R3_9BURK</name>
<evidence type="ECO:0000313" key="2">
    <source>
        <dbReference type="Proteomes" id="UP000237839"/>
    </source>
</evidence>
<accession>A0A2S9H5R3</accession>
<reference evidence="1 2" key="1">
    <citation type="submission" date="2018-02" db="EMBL/GenBank/DDBJ databases">
        <title>Solimicrobium silvestre gen. nov., sp. nov., isolated from alpine forest soil.</title>
        <authorList>
            <person name="Margesin R."/>
            <person name="Albuquerque L."/>
            <person name="Zhang D.-C."/>
            <person name="Froufe H.J.C."/>
            <person name="Severino R."/>
            <person name="Roxo I."/>
            <person name="Egas C."/>
            <person name="Da Costa M.S."/>
        </authorList>
    </citation>
    <scope>NUCLEOTIDE SEQUENCE [LARGE SCALE GENOMIC DNA]</scope>
    <source>
        <strain evidence="1 2">S20-91</strain>
    </source>
</reference>
<dbReference type="AlphaFoldDB" id="A0A2S9H5R3"/>
<gene>
    <name evidence="1" type="ORF">S2091_0476</name>
</gene>
<proteinExistence type="predicted"/>
<keyword evidence="2" id="KW-1185">Reference proteome</keyword>
<comment type="caution">
    <text evidence="1">The sequence shown here is derived from an EMBL/GenBank/DDBJ whole genome shotgun (WGS) entry which is preliminary data.</text>
</comment>